<proteinExistence type="predicted"/>
<name>A0A429XQ68_9RICK</name>
<dbReference type="AlphaFoldDB" id="A0A429XQ68"/>
<dbReference type="RefSeq" id="WP_126044583.1">
    <property type="nucleotide sequence ID" value="NZ_RXFM01000025.1"/>
</dbReference>
<accession>A0A429XQ68</accession>
<comment type="caution">
    <text evidence="1">The sequence shown here is derived from an EMBL/GenBank/DDBJ whole genome shotgun (WGS) entry which is preliminary data.</text>
</comment>
<dbReference type="EMBL" id="RXFM01000025">
    <property type="protein sequence ID" value="RST68920.1"/>
    <property type="molecule type" value="Genomic_DNA"/>
</dbReference>
<keyword evidence="2" id="KW-1185">Reference proteome</keyword>
<protein>
    <submittedName>
        <fullName evidence="1">Uncharacterized protein</fullName>
    </submittedName>
</protein>
<dbReference type="Proteomes" id="UP000279470">
    <property type="component" value="Unassembled WGS sequence"/>
</dbReference>
<evidence type="ECO:0000313" key="2">
    <source>
        <dbReference type="Proteomes" id="UP000279470"/>
    </source>
</evidence>
<gene>
    <name evidence="1" type="ORF">EIC27_02530</name>
</gene>
<sequence>MWRKIGRPKKMHIDINKNSYTFHEKKVCDMEVLDKCLNKNIIDAFQHSSGIKLRWFYTIIFGVPTIQPKNMALQFYRSKNYNEKFLQFIGKKYYDVLRDLKEIYAQKIVLSICVFNEFPKFLRENQSNNHYNQQEKFIQGMTLLSKKFEGKNTML</sequence>
<organism evidence="1 2">
    <name type="scientific">Candidatus Aquarickettsia rohweri</name>
    <dbReference type="NCBI Taxonomy" id="2602574"/>
    <lineage>
        <taxon>Bacteria</taxon>
        <taxon>Pseudomonadati</taxon>
        <taxon>Pseudomonadota</taxon>
        <taxon>Alphaproteobacteria</taxon>
        <taxon>Rickettsiales</taxon>
        <taxon>Candidatus Midichloriaceae</taxon>
        <taxon>Candidatus Aquarickettsia</taxon>
    </lineage>
</organism>
<reference evidence="2" key="1">
    <citation type="submission" date="2018-11" db="EMBL/GenBank/DDBJ databases">
        <title>Phylogenetic, genomic, and biogeographic characterization of a novel and ubiquitous marine invertebrate-associated Rickettsiales parasite, Candidatus Marinoinvertebrata rohwerii, gen. nov., sp. nov.</title>
        <authorList>
            <person name="Klinges J.G."/>
            <person name="Rosales S.M."/>
            <person name="Mcminds R."/>
            <person name="Shaver E.C."/>
            <person name="Shantz A."/>
            <person name="Peters E.C."/>
            <person name="Burkepile D.E."/>
            <person name="Silliman B.R."/>
            <person name="Vega Thurber R.L."/>
        </authorList>
    </citation>
    <scope>NUCLEOTIDE SEQUENCE [LARGE SCALE GENOMIC DNA]</scope>
    <source>
        <strain evidence="2">a_cerv_44</strain>
    </source>
</reference>
<evidence type="ECO:0000313" key="1">
    <source>
        <dbReference type="EMBL" id="RST68920.1"/>
    </source>
</evidence>